<keyword evidence="2" id="KW-1185">Reference proteome</keyword>
<dbReference type="Proteomes" id="UP000326678">
    <property type="component" value="Chromosome Gxm1"/>
</dbReference>
<organism evidence="1 2">
    <name type="scientific">Nostoc sphaeroides CCNUC1</name>
    <dbReference type="NCBI Taxonomy" id="2653204"/>
    <lineage>
        <taxon>Bacteria</taxon>
        <taxon>Bacillati</taxon>
        <taxon>Cyanobacteriota</taxon>
        <taxon>Cyanophyceae</taxon>
        <taxon>Nostocales</taxon>
        <taxon>Nostocaceae</taxon>
        <taxon>Nostoc</taxon>
    </lineage>
</organism>
<accession>A0A5P8W392</accession>
<gene>
    <name evidence="1" type="ORF">GXM_04227</name>
</gene>
<dbReference type="KEGG" id="nsh:GXM_04227"/>
<dbReference type="EMBL" id="CP045226">
    <property type="protein sequence ID" value="QFS46746.1"/>
    <property type="molecule type" value="Genomic_DNA"/>
</dbReference>
<dbReference type="AlphaFoldDB" id="A0A5P8W392"/>
<name>A0A5P8W392_9NOSO</name>
<proteinExistence type="predicted"/>
<reference evidence="1 2" key="1">
    <citation type="submission" date="2019-10" db="EMBL/GenBank/DDBJ databases">
        <title>Genomic and transcriptomic insights into the perfect genentic adaptation of a filamentous nitrogen-fixing cyanobacterium to rice fields.</title>
        <authorList>
            <person name="Chen Z."/>
        </authorList>
    </citation>
    <scope>NUCLEOTIDE SEQUENCE [LARGE SCALE GENOMIC DNA]</scope>
    <source>
        <strain evidence="1">CCNUC1</strain>
    </source>
</reference>
<dbReference type="RefSeq" id="WP_147337387.1">
    <property type="nucleotide sequence ID" value="NZ_CP045226.1"/>
</dbReference>
<protein>
    <submittedName>
        <fullName evidence="1">Uncharacterized protein</fullName>
    </submittedName>
</protein>
<evidence type="ECO:0000313" key="1">
    <source>
        <dbReference type="EMBL" id="QFS46746.1"/>
    </source>
</evidence>
<sequence length="61" mass="7188">MSIRVDFAFPIRESKAIVAVVLRTVGIWWLQDWRIGDFLTISLCWTKFYLIKPFNIAQSII</sequence>
<evidence type="ECO:0000313" key="2">
    <source>
        <dbReference type="Proteomes" id="UP000326678"/>
    </source>
</evidence>